<evidence type="ECO:0000256" key="6">
    <source>
        <dbReference type="SAM" id="SignalP"/>
    </source>
</evidence>
<evidence type="ECO:0000313" key="9">
    <source>
        <dbReference type="Proteomes" id="UP001604277"/>
    </source>
</evidence>
<evidence type="ECO:0000256" key="4">
    <source>
        <dbReference type="ARBA" id="ARBA00022989"/>
    </source>
</evidence>
<sequence length="166" mass="17384">MLVRVLAAAAGVVVSVVMVSLGNMGSGGQEMEDDQRYISLTAYPSQILAIVGPSGAGKSTLLDILAARTSPTNGTLLLNSSPLNPSSFRKLSAYVPQHDSCMPLLTVAETFAFSACLLNPKNSDIPTIVASLLDELRLTHLADTRLAHGLSGGERRRVSIGLSLPP</sequence>
<evidence type="ECO:0000259" key="7">
    <source>
        <dbReference type="Pfam" id="PF00005"/>
    </source>
</evidence>
<dbReference type="Pfam" id="PF00005">
    <property type="entry name" value="ABC_tran"/>
    <property type="match status" value="1"/>
</dbReference>
<feature type="domain" description="ABC transporter" evidence="7">
    <location>
        <begin position="38"/>
        <end position="161"/>
    </location>
</feature>
<protein>
    <submittedName>
        <fullName evidence="8">ABC transporter G family member 4</fullName>
    </submittedName>
</protein>
<evidence type="ECO:0000256" key="2">
    <source>
        <dbReference type="ARBA" id="ARBA00022448"/>
    </source>
</evidence>
<reference evidence="9" key="1">
    <citation type="submission" date="2024-07" db="EMBL/GenBank/DDBJ databases">
        <title>Two chromosome-level genome assemblies of Korean endemic species Abeliophyllum distichum and Forsythia ovata (Oleaceae).</title>
        <authorList>
            <person name="Jang H."/>
        </authorList>
    </citation>
    <scope>NUCLEOTIDE SEQUENCE [LARGE SCALE GENOMIC DNA]</scope>
</reference>
<dbReference type="InterPro" id="IPR003439">
    <property type="entry name" value="ABC_transporter-like_ATP-bd"/>
</dbReference>
<accession>A0ABD1WLH3</accession>
<proteinExistence type="predicted"/>
<comment type="subcellular location">
    <subcellularLocation>
        <location evidence="1">Membrane</location>
        <topology evidence="1">Multi-pass membrane protein</topology>
    </subcellularLocation>
</comment>
<evidence type="ECO:0000313" key="8">
    <source>
        <dbReference type="EMBL" id="KAL2550543.1"/>
    </source>
</evidence>
<dbReference type="InterPro" id="IPR027417">
    <property type="entry name" value="P-loop_NTPase"/>
</dbReference>
<dbReference type="Proteomes" id="UP001604277">
    <property type="component" value="Unassembled WGS sequence"/>
</dbReference>
<evidence type="ECO:0000256" key="3">
    <source>
        <dbReference type="ARBA" id="ARBA00022692"/>
    </source>
</evidence>
<keyword evidence="9" id="KW-1185">Reference proteome</keyword>
<name>A0ABD1WLH3_9LAMI</name>
<feature type="signal peptide" evidence="6">
    <location>
        <begin position="1"/>
        <end position="15"/>
    </location>
</feature>
<keyword evidence="4" id="KW-1133">Transmembrane helix</keyword>
<dbReference type="SUPFAM" id="SSF52540">
    <property type="entry name" value="P-loop containing nucleoside triphosphate hydrolases"/>
    <property type="match status" value="1"/>
</dbReference>
<evidence type="ECO:0000256" key="1">
    <source>
        <dbReference type="ARBA" id="ARBA00004141"/>
    </source>
</evidence>
<comment type="caution">
    <text evidence="8">The sequence shown here is derived from an EMBL/GenBank/DDBJ whole genome shotgun (WGS) entry which is preliminary data.</text>
</comment>
<dbReference type="InterPro" id="IPR050352">
    <property type="entry name" value="ABCG_transporters"/>
</dbReference>
<dbReference type="EMBL" id="JBFOLJ010000003">
    <property type="protein sequence ID" value="KAL2550543.1"/>
    <property type="molecule type" value="Genomic_DNA"/>
</dbReference>
<dbReference type="AlphaFoldDB" id="A0ABD1WLH3"/>
<dbReference type="GO" id="GO:0016020">
    <property type="term" value="C:membrane"/>
    <property type="evidence" value="ECO:0007669"/>
    <property type="project" value="UniProtKB-SubCell"/>
</dbReference>
<dbReference type="Gene3D" id="3.40.50.300">
    <property type="entry name" value="P-loop containing nucleotide triphosphate hydrolases"/>
    <property type="match status" value="1"/>
</dbReference>
<keyword evidence="3" id="KW-0812">Transmembrane</keyword>
<dbReference type="PANTHER" id="PTHR48041">
    <property type="entry name" value="ABC TRANSPORTER G FAMILY MEMBER 28"/>
    <property type="match status" value="1"/>
</dbReference>
<feature type="chain" id="PRO_5044827718" evidence="6">
    <location>
        <begin position="16"/>
        <end position="166"/>
    </location>
</feature>
<keyword evidence="2" id="KW-0813">Transport</keyword>
<gene>
    <name evidence="8" type="ORF">Fot_12073</name>
</gene>
<keyword evidence="5" id="KW-0472">Membrane</keyword>
<evidence type="ECO:0000256" key="5">
    <source>
        <dbReference type="ARBA" id="ARBA00023136"/>
    </source>
</evidence>
<dbReference type="PANTHER" id="PTHR48041:SF27">
    <property type="entry name" value="ABC TRANSPORTER G FAMILY MEMBER 8"/>
    <property type="match status" value="1"/>
</dbReference>
<organism evidence="8 9">
    <name type="scientific">Forsythia ovata</name>
    <dbReference type="NCBI Taxonomy" id="205694"/>
    <lineage>
        <taxon>Eukaryota</taxon>
        <taxon>Viridiplantae</taxon>
        <taxon>Streptophyta</taxon>
        <taxon>Embryophyta</taxon>
        <taxon>Tracheophyta</taxon>
        <taxon>Spermatophyta</taxon>
        <taxon>Magnoliopsida</taxon>
        <taxon>eudicotyledons</taxon>
        <taxon>Gunneridae</taxon>
        <taxon>Pentapetalae</taxon>
        <taxon>asterids</taxon>
        <taxon>lamiids</taxon>
        <taxon>Lamiales</taxon>
        <taxon>Oleaceae</taxon>
        <taxon>Forsythieae</taxon>
        <taxon>Forsythia</taxon>
    </lineage>
</organism>
<keyword evidence="6" id="KW-0732">Signal</keyword>